<name>A0A174M2S8_9FIRM</name>
<comment type="similarity">
    <text evidence="1 9">Belongs to the GTP-binding SRP family. SRP54 subfamily.</text>
</comment>
<keyword evidence="7 9" id="KW-0687">Ribonucleoprotein</keyword>
<dbReference type="PANTHER" id="PTHR11564">
    <property type="entry name" value="SIGNAL RECOGNITION PARTICLE 54K PROTEIN SRP54"/>
    <property type="match status" value="1"/>
</dbReference>
<dbReference type="EMBL" id="CYYV01000003">
    <property type="protein sequence ID" value="CUN81703.1"/>
    <property type="molecule type" value="Genomic_DNA"/>
</dbReference>
<dbReference type="GO" id="GO:0003924">
    <property type="term" value="F:GTPase activity"/>
    <property type="evidence" value="ECO:0007669"/>
    <property type="project" value="UniProtKB-UniRule"/>
</dbReference>
<dbReference type="Gene3D" id="1.20.120.140">
    <property type="entry name" value="Signal recognition particle SRP54, nucleotide-binding domain"/>
    <property type="match status" value="1"/>
</dbReference>
<keyword evidence="4 9" id="KW-0694">RNA-binding</keyword>
<dbReference type="Pfam" id="PF00448">
    <property type="entry name" value="SRP54"/>
    <property type="match status" value="1"/>
</dbReference>
<sequence>MAFESLTEKLQNVFKNLRSKGRLTEADVKTALKEVKMALLEADVSFKVVKQFIKSVQEQAVGQDVMNGLNPGQMVIKIVNDELVKLMGSETTEIALRPASEVTIIMMAGLQGAGKTTTTAKIAGKLKAKGRKPLLAACDVYRPAAIKQLQVNGEKQGVEVFAMGDKNRPVDIAKAALVHAKTNGFNVLILDTAGRLHIDEEMMQELQDIKAAVPVDQTLLVVDAMTGQDAVNVSEMFNNKVGIDGVVLTKLDGDTRGGAALSIRAVSGKPILYVGMGEKLSDLEQFYPDRMASRILGMGDVMSLIEKAQANIDEEKAKAMEQKMKKAQFDFNDYLDSMEQMRNMGGISSILNMLPGVGAKMKGQDLESMVDEKDMARKEAIVLSMTPKERENPDLINPSRKQRIAKGAGVDIAEVNRFIKQFEQSRKMMKQMTGMVGKGGKRGGFKLPF</sequence>
<dbReference type="Proteomes" id="UP000095706">
    <property type="component" value="Unassembled WGS sequence"/>
</dbReference>
<keyword evidence="9" id="KW-0963">Cytoplasm</keyword>
<feature type="binding site" evidence="9">
    <location>
        <begin position="191"/>
        <end position="195"/>
    </location>
    <ligand>
        <name>GTP</name>
        <dbReference type="ChEBI" id="CHEBI:37565"/>
    </ligand>
</feature>
<dbReference type="Pfam" id="PF02881">
    <property type="entry name" value="SRP54_N"/>
    <property type="match status" value="1"/>
</dbReference>
<comment type="domain">
    <text evidence="9">Composed of three domains: the N-terminal N domain, which is responsible for interactions with the ribosome, the central G domain, which binds GTP, and the C-terminal M domain, which binds the RNA and the signal sequence of the RNC.</text>
</comment>
<dbReference type="GO" id="GO:0008312">
    <property type="term" value="F:7S RNA binding"/>
    <property type="evidence" value="ECO:0007669"/>
    <property type="project" value="InterPro"/>
</dbReference>
<organism evidence="12 15">
    <name type="scientific">Fusicatenibacter saccharivorans</name>
    <dbReference type="NCBI Taxonomy" id="1150298"/>
    <lineage>
        <taxon>Bacteria</taxon>
        <taxon>Bacillati</taxon>
        <taxon>Bacillota</taxon>
        <taxon>Clostridia</taxon>
        <taxon>Lachnospirales</taxon>
        <taxon>Lachnospiraceae</taxon>
        <taxon>Fusicatenibacter</taxon>
    </lineage>
</organism>
<dbReference type="InterPro" id="IPR004780">
    <property type="entry name" value="SRP"/>
</dbReference>
<evidence type="ECO:0000313" key="13">
    <source>
        <dbReference type="EMBL" id="MBN2954888.1"/>
    </source>
</evidence>
<dbReference type="InterPro" id="IPR036891">
    <property type="entry name" value="Signal_recog_part_SRP54_M_sf"/>
</dbReference>
<dbReference type="GO" id="GO:0005525">
    <property type="term" value="F:GTP binding"/>
    <property type="evidence" value="ECO:0007669"/>
    <property type="project" value="UniProtKB-UniRule"/>
</dbReference>
<accession>A0A174M2S8</accession>
<keyword evidence="2 9" id="KW-0547">Nucleotide-binding</keyword>
<dbReference type="EMBL" id="CZAL01000008">
    <property type="protein sequence ID" value="CUP30653.1"/>
    <property type="molecule type" value="Genomic_DNA"/>
</dbReference>
<dbReference type="AlphaFoldDB" id="A0A174M2S8"/>
<dbReference type="HAMAP" id="MF_00306">
    <property type="entry name" value="SRP54"/>
    <property type="match status" value="1"/>
</dbReference>
<dbReference type="InterPro" id="IPR003593">
    <property type="entry name" value="AAA+_ATPase"/>
</dbReference>
<dbReference type="InterPro" id="IPR000897">
    <property type="entry name" value="SRP54_GTPase_dom"/>
</dbReference>
<dbReference type="PANTHER" id="PTHR11564:SF5">
    <property type="entry name" value="SIGNAL RECOGNITION PARTICLE SUBUNIT SRP54"/>
    <property type="match status" value="1"/>
</dbReference>
<dbReference type="InterPro" id="IPR004125">
    <property type="entry name" value="Signal_recog_particle_SRP54_M"/>
</dbReference>
<keyword evidence="6 9" id="KW-0733">Signal recognition particle</keyword>
<dbReference type="Proteomes" id="UP000095709">
    <property type="component" value="Unassembled WGS sequence"/>
</dbReference>
<evidence type="ECO:0000313" key="15">
    <source>
        <dbReference type="Proteomes" id="UP000095709"/>
    </source>
</evidence>
<feature type="binding site" evidence="9">
    <location>
        <begin position="249"/>
        <end position="252"/>
    </location>
    <ligand>
        <name>GTP</name>
        <dbReference type="ChEBI" id="CHEBI:37565"/>
    </ligand>
</feature>
<dbReference type="EMBL" id="JAFHBD010000069">
    <property type="protein sequence ID" value="MBN2954888.1"/>
    <property type="molecule type" value="Genomic_DNA"/>
</dbReference>
<protein>
    <recommendedName>
        <fullName evidence="9">Signal recognition particle protein</fullName>
        <ecNumber evidence="9">3.6.5.4</ecNumber>
    </recommendedName>
    <alternativeName>
        <fullName evidence="9">Fifty-four homolog</fullName>
    </alternativeName>
</protein>
<dbReference type="SMART" id="SM00382">
    <property type="entry name" value="AAA"/>
    <property type="match status" value="1"/>
</dbReference>
<dbReference type="FunFam" id="3.40.50.300:FF:000022">
    <property type="entry name" value="Signal recognition particle 54 kDa subunit"/>
    <property type="match status" value="1"/>
</dbReference>
<keyword evidence="5 9" id="KW-0342">GTP-binding</keyword>
<dbReference type="Proteomes" id="UP000737612">
    <property type="component" value="Unassembled WGS sequence"/>
</dbReference>
<evidence type="ECO:0000256" key="2">
    <source>
        <dbReference type="ARBA" id="ARBA00022741"/>
    </source>
</evidence>
<gene>
    <name evidence="9 12" type="primary">ffh</name>
    <name evidence="11" type="ORF">ERS852406_00740</name>
    <name evidence="12" type="ORF">ERS852498_01693</name>
    <name evidence="13" type="ORF">JTJ23_15155</name>
</gene>
<dbReference type="PROSITE" id="PS00300">
    <property type="entry name" value="SRP54"/>
    <property type="match status" value="1"/>
</dbReference>
<dbReference type="InterPro" id="IPR022941">
    <property type="entry name" value="SRP54"/>
</dbReference>
<reference evidence="13" key="2">
    <citation type="submission" date="2021-02" db="EMBL/GenBank/DDBJ databases">
        <title>Metagenome-assembled genomes from human diarrheal sample B26.</title>
        <authorList>
            <person name="Ateba T.P."/>
            <person name="Alayande K.A."/>
            <person name="Mwanza M."/>
        </authorList>
    </citation>
    <scope>NUCLEOTIDE SEQUENCE</scope>
    <source>
        <strain evidence="13">06WH</strain>
    </source>
</reference>
<dbReference type="InterPro" id="IPR013822">
    <property type="entry name" value="Signal_recog_particl_SRP54_hlx"/>
</dbReference>
<evidence type="ECO:0000256" key="4">
    <source>
        <dbReference type="ARBA" id="ARBA00022884"/>
    </source>
</evidence>
<evidence type="ECO:0000256" key="3">
    <source>
        <dbReference type="ARBA" id="ARBA00022801"/>
    </source>
</evidence>
<evidence type="ECO:0000256" key="7">
    <source>
        <dbReference type="ARBA" id="ARBA00023274"/>
    </source>
</evidence>
<evidence type="ECO:0000313" key="11">
    <source>
        <dbReference type="EMBL" id="CUN81703.1"/>
    </source>
</evidence>
<comment type="subunit">
    <text evidence="9">Part of the signal recognition particle protein translocation system, which is composed of SRP and FtsY.</text>
</comment>
<evidence type="ECO:0000313" key="14">
    <source>
        <dbReference type="Proteomes" id="UP000095706"/>
    </source>
</evidence>
<feature type="domain" description="SRP54-type proteins GTP-binding" evidence="10">
    <location>
        <begin position="270"/>
        <end position="283"/>
    </location>
</feature>
<dbReference type="SMART" id="SM00963">
    <property type="entry name" value="SRP54_N"/>
    <property type="match status" value="1"/>
</dbReference>
<dbReference type="Pfam" id="PF02978">
    <property type="entry name" value="SRP_SPB"/>
    <property type="match status" value="1"/>
</dbReference>
<dbReference type="InterPro" id="IPR027417">
    <property type="entry name" value="P-loop_NTPase"/>
</dbReference>
<dbReference type="GO" id="GO:0006614">
    <property type="term" value="P:SRP-dependent cotranslational protein targeting to membrane"/>
    <property type="evidence" value="ECO:0007669"/>
    <property type="project" value="InterPro"/>
</dbReference>
<feature type="binding site" evidence="9">
    <location>
        <begin position="109"/>
        <end position="116"/>
    </location>
    <ligand>
        <name>GTP</name>
        <dbReference type="ChEBI" id="CHEBI:37565"/>
    </ligand>
</feature>
<dbReference type="EC" id="3.6.5.4" evidence="9"/>
<proteinExistence type="inferred from homology"/>
<dbReference type="InterPro" id="IPR042101">
    <property type="entry name" value="SRP54_N_sf"/>
</dbReference>
<dbReference type="RefSeq" id="WP_022461505.1">
    <property type="nucleotide sequence ID" value="NZ_CAXSRP010000001.1"/>
</dbReference>
<dbReference type="Gene3D" id="1.10.260.30">
    <property type="entry name" value="Signal recognition particle, SRP54 subunit, M-domain"/>
    <property type="match status" value="1"/>
</dbReference>
<evidence type="ECO:0000256" key="9">
    <source>
        <dbReference type="HAMAP-Rule" id="MF_00306"/>
    </source>
</evidence>
<dbReference type="SMART" id="SM00962">
    <property type="entry name" value="SRP54"/>
    <property type="match status" value="1"/>
</dbReference>
<dbReference type="Gene3D" id="3.40.50.300">
    <property type="entry name" value="P-loop containing nucleotide triphosphate hydrolases"/>
    <property type="match status" value="1"/>
</dbReference>
<dbReference type="GO" id="GO:0048500">
    <property type="term" value="C:signal recognition particle"/>
    <property type="evidence" value="ECO:0007669"/>
    <property type="project" value="UniProtKB-UniRule"/>
</dbReference>
<evidence type="ECO:0000259" key="10">
    <source>
        <dbReference type="PROSITE" id="PS00300"/>
    </source>
</evidence>
<dbReference type="STRING" id="1150298.ERS852406_00740"/>
<dbReference type="SUPFAM" id="SSF52540">
    <property type="entry name" value="P-loop containing nucleoside triphosphate hydrolases"/>
    <property type="match status" value="1"/>
</dbReference>
<evidence type="ECO:0000256" key="1">
    <source>
        <dbReference type="ARBA" id="ARBA00005450"/>
    </source>
</evidence>
<reference evidence="14 15" key="1">
    <citation type="submission" date="2015-09" db="EMBL/GenBank/DDBJ databases">
        <authorList>
            <consortium name="Pathogen Informatics"/>
        </authorList>
    </citation>
    <scope>NUCLEOTIDE SEQUENCE [LARGE SCALE GENOMIC DNA]</scope>
    <source>
        <strain evidence="11 14">2789STDY5608849</strain>
        <strain evidence="12 15">2789STDY5834885</strain>
    </source>
</reference>
<evidence type="ECO:0000256" key="5">
    <source>
        <dbReference type="ARBA" id="ARBA00023134"/>
    </source>
</evidence>
<keyword evidence="3 9" id="KW-0378">Hydrolase</keyword>
<comment type="subcellular location">
    <subcellularLocation>
        <location evidence="9">Cytoplasm</location>
    </subcellularLocation>
    <text evidence="9">The SRP-RNC complex is targeted to the cytoplasmic membrane.</text>
</comment>
<comment type="catalytic activity">
    <reaction evidence="8 9">
        <text>GTP + H2O = GDP + phosphate + H(+)</text>
        <dbReference type="Rhea" id="RHEA:19669"/>
        <dbReference type="ChEBI" id="CHEBI:15377"/>
        <dbReference type="ChEBI" id="CHEBI:15378"/>
        <dbReference type="ChEBI" id="CHEBI:37565"/>
        <dbReference type="ChEBI" id="CHEBI:43474"/>
        <dbReference type="ChEBI" id="CHEBI:58189"/>
        <dbReference type="EC" id="3.6.5.4"/>
    </reaction>
</comment>
<evidence type="ECO:0000313" key="12">
    <source>
        <dbReference type="EMBL" id="CUP30653.1"/>
    </source>
</evidence>
<evidence type="ECO:0000256" key="6">
    <source>
        <dbReference type="ARBA" id="ARBA00023135"/>
    </source>
</evidence>
<dbReference type="NCBIfam" id="TIGR00959">
    <property type="entry name" value="ffh"/>
    <property type="match status" value="1"/>
</dbReference>
<comment type="function">
    <text evidence="9">Involved in targeting and insertion of nascent membrane proteins into the cytoplasmic membrane. Binds to the hydrophobic signal sequence of the ribosome-nascent chain (RNC) as it emerges from the ribosomes. The SRP-RNC complex is then targeted to the cytoplasmic membrane where it interacts with the SRP receptor FtsY.</text>
</comment>
<evidence type="ECO:0000256" key="8">
    <source>
        <dbReference type="ARBA" id="ARBA00048027"/>
    </source>
</evidence>
<dbReference type="OrthoDB" id="9804720at2"/>
<dbReference type="CDD" id="cd18539">
    <property type="entry name" value="SRP_G"/>
    <property type="match status" value="1"/>
</dbReference>
<dbReference type="SUPFAM" id="SSF47446">
    <property type="entry name" value="Signal peptide-binding domain"/>
    <property type="match status" value="1"/>
</dbReference>